<evidence type="ECO:0000256" key="2">
    <source>
        <dbReference type="ARBA" id="ARBA00022527"/>
    </source>
</evidence>
<evidence type="ECO:0000313" key="10">
    <source>
        <dbReference type="EMBL" id="GAA0964473.1"/>
    </source>
</evidence>
<dbReference type="PROSITE" id="PS00107">
    <property type="entry name" value="PROTEIN_KINASE_ATP"/>
    <property type="match status" value="1"/>
</dbReference>
<evidence type="ECO:0000256" key="7">
    <source>
        <dbReference type="PROSITE-ProRule" id="PRU10141"/>
    </source>
</evidence>
<evidence type="ECO:0000256" key="5">
    <source>
        <dbReference type="ARBA" id="ARBA00022777"/>
    </source>
</evidence>
<feature type="compositionally biased region" description="Pro residues" evidence="8">
    <location>
        <begin position="272"/>
        <end position="288"/>
    </location>
</feature>
<dbReference type="Gene3D" id="1.10.510.10">
    <property type="entry name" value="Transferase(Phosphotransferase) domain 1"/>
    <property type="match status" value="1"/>
</dbReference>
<dbReference type="InterPro" id="IPR000719">
    <property type="entry name" value="Prot_kinase_dom"/>
</dbReference>
<keyword evidence="5" id="KW-0418">Kinase</keyword>
<name>A0ABN1RVH5_9ACTN</name>
<feature type="binding site" evidence="7">
    <location>
        <position position="39"/>
    </location>
    <ligand>
        <name>ATP</name>
        <dbReference type="ChEBI" id="CHEBI:30616"/>
    </ligand>
</feature>
<dbReference type="PANTHER" id="PTHR43289:SF6">
    <property type="entry name" value="SERINE_THREONINE-PROTEIN KINASE NEKL-3"/>
    <property type="match status" value="1"/>
</dbReference>
<keyword evidence="11" id="KW-1185">Reference proteome</keyword>
<dbReference type="Pfam" id="PF00069">
    <property type="entry name" value="Pkinase"/>
    <property type="match status" value="1"/>
</dbReference>
<dbReference type="InterPro" id="IPR011009">
    <property type="entry name" value="Kinase-like_dom_sf"/>
</dbReference>
<dbReference type="EMBL" id="BAAAHH010000034">
    <property type="protein sequence ID" value="GAA0964473.1"/>
    <property type="molecule type" value="Genomic_DNA"/>
</dbReference>
<dbReference type="RefSeq" id="WP_344244858.1">
    <property type="nucleotide sequence ID" value="NZ_BAAAHH010000034.1"/>
</dbReference>
<sequence length="487" mass="50686">MIDESVAGRFTLVEELGQGGMGVVWRAADGLTGREVAVKRVLVPADLPAGTVADGLARLALEWRALAGLDHPNAVAIHDVLEGGDGLYVVMELVEAPTLEELVRDGGPLPLDRAARIGLQLLDVLTAAHGVGVVHCEVKPGNVLVLPGDRVKLGDFGVSGLQGEARLTGTGAFLGSPAYLAPEQARGGPCTPASDLWSLGATLYHALEGRDAFEAPAFSAVLAKILDGVPARPAHAGPLEPLLAALLHKNPASRPEPPQIHQALTAAAEAPAVPPIPGQAPDPDPLPTPGQDLPVTAVPGGPPPFEALVKPRGLITETLSRLAWTLVMCAGALAVLSSALDGLGPLVLAPFLLLAGTAGLARSAYLVFLCVTGLLSRNTLEIGPRGVAFRRGHHSAGYTWNQVESITVVRRGPLRRRALLLCPLAGTPVADAPLLPLHLTGTPGRSPWFHPRTGHLALCHLDELQAAPETVEHHLQAFAGPRWQPAP</sequence>
<protein>
    <recommendedName>
        <fullName evidence="1">non-specific serine/threonine protein kinase</fullName>
        <ecNumber evidence="1">2.7.11.1</ecNumber>
    </recommendedName>
</protein>
<accession>A0ABN1RVH5</accession>
<keyword evidence="4 7" id="KW-0547">Nucleotide-binding</keyword>
<evidence type="ECO:0000256" key="4">
    <source>
        <dbReference type="ARBA" id="ARBA00022741"/>
    </source>
</evidence>
<keyword evidence="2" id="KW-0723">Serine/threonine-protein kinase</keyword>
<dbReference type="Proteomes" id="UP001500665">
    <property type="component" value="Unassembled WGS sequence"/>
</dbReference>
<evidence type="ECO:0000256" key="8">
    <source>
        <dbReference type="SAM" id="MobiDB-lite"/>
    </source>
</evidence>
<organism evidence="10 11">
    <name type="scientific">Actinocorallia libanotica</name>
    <dbReference type="NCBI Taxonomy" id="46162"/>
    <lineage>
        <taxon>Bacteria</taxon>
        <taxon>Bacillati</taxon>
        <taxon>Actinomycetota</taxon>
        <taxon>Actinomycetes</taxon>
        <taxon>Streptosporangiales</taxon>
        <taxon>Thermomonosporaceae</taxon>
        <taxon>Actinocorallia</taxon>
    </lineage>
</organism>
<evidence type="ECO:0000313" key="11">
    <source>
        <dbReference type="Proteomes" id="UP001500665"/>
    </source>
</evidence>
<evidence type="ECO:0000256" key="3">
    <source>
        <dbReference type="ARBA" id="ARBA00022679"/>
    </source>
</evidence>
<dbReference type="PANTHER" id="PTHR43289">
    <property type="entry name" value="MITOGEN-ACTIVATED PROTEIN KINASE KINASE KINASE 20-RELATED"/>
    <property type="match status" value="1"/>
</dbReference>
<dbReference type="PROSITE" id="PS50011">
    <property type="entry name" value="PROTEIN_KINASE_DOM"/>
    <property type="match status" value="1"/>
</dbReference>
<dbReference type="CDD" id="cd14014">
    <property type="entry name" value="STKc_PknB_like"/>
    <property type="match status" value="1"/>
</dbReference>
<proteinExistence type="predicted"/>
<dbReference type="InterPro" id="IPR017441">
    <property type="entry name" value="Protein_kinase_ATP_BS"/>
</dbReference>
<evidence type="ECO:0000256" key="6">
    <source>
        <dbReference type="ARBA" id="ARBA00022840"/>
    </source>
</evidence>
<dbReference type="EC" id="2.7.11.1" evidence="1"/>
<comment type="caution">
    <text evidence="10">The sequence shown here is derived from an EMBL/GenBank/DDBJ whole genome shotgun (WGS) entry which is preliminary data.</text>
</comment>
<reference evidence="10 11" key="1">
    <citation type="journal article" date="2019" name="Int. J. Syst. Evol. Microbiol.">
        <title>The Global Catalogue of Microorganisms (GCM) 10K type strain sequencing project: providing services to taxonomists for standard genome sequencing and annotation.</title>
        <authorList>
            <consortium name="The Broad Institute Genomics Platform"/>
            <consortium name="The Broad Institute Genome Sequencing Center for Infectious Disease"/>
            <person name="Wu L."/>
            <person name="Ma J."/>
        </authorList>
    </citation>
    <scope>NUCLEOTIDE SEQUENCE [LARGE SCALE GENOMIC DNA]</scope>
    <source>
        <strain evidence="10 11">JCM 10696</strain>
    </source>
</reference>
<feature type="domain" description="Protein kinase" evidence="9">
    <location>
        <begin position="10"/>
        <end position="264"/>
    </location>
</feature>
<feature type="region of interest" description="Disordered" evidence="8">
    <location>
        <begin position="272"/>
        <end position="293"/>
    </location>
</feature>
<keyword evidence="6 7" id="KW-0067">ATP-binding</keyword>
<gene>
    <name evidence="10" type="ORF">GCM10009550_62390</name>
</gene>
<dbReference type="SUPFAM" id="SSF56112">
    <property type="entry name" value="Protein kinase-like (PK-like)"/>
    <property type="match status" value="1"/>
</dbReference>
<evidence type="ECO:0000256" key="1">
    <source>
        <dbReference type="ARBA" id="ARBA00012513"/>
    </source>
</evidence>
<evidence type="ECO:0000259" key="9">
    <source>
        <dbReference type="PROSITE" id="PS50011"/>
    </source>
</evidence>
<keyword evidence="3" id="KW-0808">Transferase</keyword>